<feature type="domain" description="AP2/ERF" evidence="8">
    <location>
        <begin position="338"/>
        <end position="396"/>
    </location>
</feature>
<keyword evidence="7" id="KW-0812">Transmembrane</keyword>
<dbReference type="PROSITE" id="PS51032">
    <property type="entry name" value="AP2_ERF"/>
    <property type="match status" value="1"/>
</dbReference>
<dbReference type="EMBL" id="JAGKQM010000006">
    <property type="protein sequence ID" value="KAH0923108.1"/>
    <property type="molecule type" value="Genomic_DNA"/>
</dbReference>
<name>A0ABQ8D2V2_BRANA</name>
<evidence type="ECO:0000256" key="7">
    <source>
        <dbReference type="SAM" id="Phobius"/>
    </source>
</evidence>
<dbReference type="PANTHER" id="PTHR32467">
    <property type="entry name" value="AP2-LIKE ETHYLENE-RESPONSIVE TRANSCRIPTION FACTOR"/>
    <property type="match status" value="1"/>
</dbReference>
<evidence type="ECO:0000256" key="6">
    <source>
        <dbReference type="SAM" id="MobiDB-lite"/>
    </source>
</evidence>
<dbReference type="Proteomes" id="UP000824890">
    <property type="component" value="Unassembled WGS sequence"/>
</dbReference>
<evidence type="ECO:0000259" key="8">
    <source>
        <dbReference type="PROSITE" id="PS51032"/>
    </source>
</evidence>
<keyword evidence="7" id="KW-0472">Membrane</keyword>
<accession>A0ABQ8D2V2</accession>
<feature type="transmembrane region" description="Helical" evidence="7">
    <location>
        <begin position="258"/>
        <end position="278"/>
    </location>
</feature>
<keyword evidence="10" id="KW-1185">Reference proteome</keyword>
<evidence type="ECO:0000256" key="4">
    <source>
        <dbReference type="ARBA" id="ARBA00023163"/>
    </source>
</evidence>
<comment type="subcellular location">
    <subcellularLocation>
        <location evidence="1">Nucleus</location>
    </subcellularLocation>
</comment>
<evidence type="ECO:0000256" key="5">
    <source>
        <dbReference type="ARBA" id="ARBA00023242"/>
    </source>
</evidence>
<dbReference type="PANTHER" id="PTHR32467:SF222">
    <property type="entry name" value="AP2-LIKE ETHYLENE-RESPONSIVE TRANSCRIPTION FACTOR AIL7"/>
    <property type="match status" value="1"/>
</dbReference>
<comment type="caution">
    <text evidence="9">The sequence shown here is derived from an EMBL/GenBank/DDBJ whole genome shotgun (WGS) entry which is preliminary data.</text>
</comment>
<feature type="region of interest" description="Disordered" evidence="6">
    <location>
        <begin position="1"/>
        <end position="24"/>
    </location>
</feature>
<proteinExistence type="predicted"/>
<dbReference type="InterPro" id="IPR036955">
    <property type="entry name" value="AP2/ERF_dom_sf"/>
</dbReference>
<feature type="compositionally biased region" description="Basic residues" evidence="6">
    <location>
        <begin position="1"/>
        <end position="11"/>
    </location>
</feature>
<organism evidence="9 10">
    <name type="scientific">Brassica napus</name>
    <name type="common">Rape</name>
    <dbReference type="NCBI Taxonomy" id="3708"/>
    <lineage>
        <taxon>Eukaryota</taxon>
        <taxon>Viridiplantae</taxon>
        <taxon>Streptophyta</taxon>
        <taxon>Embryophyta</taxon>
        <taxon>Tracheophyta</taxon>
        <taxon>Spermatophyta</taxon>
        <taxon>Magnoliopsida</taxon>
        <taxon>eudicotyledons</taxon>
        <taxon>Gunneridae</taxon>
        <taxon>Pentapetalae</taxon>
        <taxon>rosids</taxon>
        <taxon>malvids</taxon>
        <taxon>Brassicales</taxon>
        <taxon>Brassicaceae</taxon>
        <taxon>Brassiceae</taxon>
        <taxon>Brassica</taxon>
    </lineage>
</organism>
<evidence type="ECO:0000313" key="10">
    <source>
        <dbReference type="Proteomes" id="UP000824890"/>
    </source>
</evidence>
<dbReference type="InterPro" id="IPR016177">
    <property type="entry name" value="DNA-bd_dom_sf"/>
</dbReference>
<protein>
    <recommendedName>
        <fullName evidence="8">AP2/ERF domain-containing protein</fullName>
    </recommendedName>
</protein>
<dbReference type="SMART" id="SM00380">
    <property type="entry name" value="AP2"/>
    <property type="match status" value="1"/>
</dbReference>
<keyword evidence="3" id="KW-0238">DNA-binding</keyword>
<reference evidence="9 10" key="1">
    <citation type="submission" date="2021-05" db="EMBL/GenBank/DDBJ databases">
        <title>Genome Assembly of Synthetic Allotetraploid Brassica napus Reveals Homoeologous Exchanges between Subgenomes.</title>
        <authorList>
            <person name="Davis J.T."/>
        </authorList>
    </citation>
    <scope>NUCLEOTIDE SEQUENCE [LARGE SCALE GENOMIC DNA]</scope>
    <source>
        <strain evidence="10">cv. Da-Ae</strain>
        <tissue evidence="9">Seedling</tissue>
    </source>
</reference>
<keyword evidence="2" id="KW-0805">Transcription regulation</keyword>
<dbReference type="SUPFAM" id="SSF54171">
    <property type="entry name" value="DNA-binding domain"/>
    <property type="match status" value="1"/>
</dbReference>
<gene>
    <name evidence="9" type="ORF">HID58_023126</name>
</gene>
<evidence type="ECO:0000256" key="3">
    <source>
        <dbReference type="ARBA" id="ARBA00023125"/>
    </source>
</evidence>
<keyword evidence="4" id="KW-0804">Transcription</keyword>
<sequence>MSFSSHQKKSQTLKPLSHDGELVNMMKSPEHPHFVSYDDDSSAPYLIDNLYVLKEEAETSMADSTPLASFFNPQTHSPTHIPKLEDFLGDSSSSSFVRFPDNHPETLDSSSLYHPRHHTGVTGLFSDHQHDDFQAVDGGVKEGCTKEGALSLAVNNTDGERVKSSRKVTVSKKEAKAVETTSTDDSTKKKKKVVESFGQRTSIYRDIDGREDTKRIFGTTAVGGKVKPEKDVRTLWRKGPNFKLEIQTKRTNNNRIEYVYLFIFVIEFFITILPPFLFNKAARAYDLAALKYWGPAATTNFQIASYSKELEEMNHMTKQEFIASIRRKSSGFSRGASMYRGVTRHHQQGRWQARIGRVAGNKDLYLGTFATEEEAAEAYDIAAIKFRGINAVTNFEMNRYDVEAIMNSSFPVGGSAVKRHKQLSLESPPPPTDDHNIQQLLLPSSSVELDPNSIPCGIPFDPSVLYHPQNFFQHYPDPTVPMNQADQFFMWSNQSY</sequence>
<dbReference type="InterPro" id="IPR001471">
    <property type="entry name" value="AP2/ERF_dom"/>
</dbReference>
<dbReference type="Pfam" id="PF00847">
    <property type="entry name" value="AP2"/>
    <property type="match status" value="1"/>
</dbReference>
<dbReference type="Gene3D" id="3.30.730.10">
    <property type="entry name" value="AP2/ERF domain"/>
    <property type="match status" value="2"/>
</dbReference>
<dbReference type="CDD" id="cd00018">
    <property type="entry name" value="AP2"/>
    <property type="match status" value="1"/>
</dbReference>
<keyword evidence="5" id="KW-0539">Nucleus</keyword>
<evidence type="ECO:0000256" key="1">
    <source>
        <dbReference type="ARBA" id="ARBA00004123"/>
    </source>
</evidence>
<keyword evidence="7" id="KW-1133">Transmembrane helix</keyword>
<evidence type="ECO:0000313" key="9">
    <source>
        <dbReference type="EMBL" id="KAH0923108.1"/>
    </source>
</evidence>
<evidence type="ECO:0000256" key="2">
    <source>
        <dbReference type="ARBA" id="ARBA00023015"/>
    </source>
</evidence>